<dbReference type="EMBL" id="LEKT01000101">
    <property type="protein sequence ID" value="KMO85185.1"/>
    <property type="molecule type" value="Genomic_DNA"/>
</dbReference>
<protein>
    <recommendedName>
        <fullName evidence="3">IrrE N-terminal-like domain-containing protein</fullName>
    </recommendedName>
</protein>
<evidence type="ECO:0000313" key="1">
    <source>
        <dbReference type="EMBL" id="KMO85185.1"/>
    </source>
</evidence>
<dbReference type="InParanoid" id="A0A0J6WP71"/>
<accession>A0A0J6WP71</accession>
<organism evidence="1 2">
    <name type="scientific">Megasphaera cerevisiae DSM 20462</name>
    <dbReference type="NCBI Taxonomy" id="1122219"/>
    <lineage>
        <taxon>Bacteria</taxon>
        <taxon>Bacillati</taxon>
        <taxon>Bacillota</taxon>
        <taxon>Negativicutes</taxon>
        <taxon>Veillonellales</taxon>
        <taxon>Veillonellaceae</taxon>
        <taxon>Megasphaera</taxon>
    </lineage>
</organism>
<evidence type="ECO:0008006" key="3">
    <source>
        <dbReference type="Google" id="ProtNLM"/>
    </source>
</evidence>
<dbReference type="OrthoDB" id="2065977at2"/>
<dbReference type="PATRIC" id="fig|1122219.3.peg.386"/>
<evidence type="ECO:0000313" key="2">
    <source>
        <dbReference type="Proteomes" id="UP000036503"/>
    </source>
</evidence>
<dbReference type="RefSeq" id="WP_048515643.1">
    <property type="nucleotide sequence ID" value="NZ_FUXD01000097.1"/>
</dbReference>
<reference evidence="1 2" key="1">
    <citation type="submission" date="2015-06" db="EMBL/GenBank/DDBJ databases">
        <title>Draft genome sequence of beer spoilage bacterium Megasphaera cerevisiae type strain 20462.</title>
        <authorList>
            <person name="Kutumbaka K."/>
            <person name="Pasmowitz J."/>
            <person name="Mategko J."/>
            <person name="Reyes D."/>
            <person name="Friedrich A."/>
            <person name="Han S."/>
            <person name="Martens-Habbena W."/>
            <person name="Neal-McKinney J."/>
            <person name="Janagama H.K."/>
            <person name="Nadala C."/>
            <person name="Samadpour M."/>
        </authorList>
    </citation>
    <scope>NUCLEOTIDE SEQUENCE [LARGE SCALE GENOMIC DNA]</scope>
    <source>
        <strain evidence="1 2">DSM 20462</strain>
    </source>
</reference>
<dbReference type="Proteomes" id="UP000036503">
    <property type="component" value="Unassembled WGS sequence"/>
</dbReference>
<dbReference type="AlphaFoldDB" id="A0A0J6WP71"/>
<keyword evidence="2" id="KW-1185">Reference proteome</keyword>
<name>A0A0J6WP71_9FIRM</name>
<gene>
    <name evidence="1" type="ORF">AB840_15075</name>
</gene>
<sequence>MSIILIYHNLPSRICALTHANDDGSYTILVNQNICHKRQLKAVLHELSHIERNDFTSEEQADLLEKMLHAHDEMDIDLSQFQFFIAI</sequence>
<proteinExistence type="predicted"/>
<comment type="caution">
    <text evidence="1">The sequence shown here is derived from an EMBL/GenBank/DDBJ whole genome shotgun (WGS) entry which is preliminary data.</text>
</comment>